<accession>A0A6L4WPM0</accession>
<evidence type="ECO:0000313" key="2">
    <source>
        <dbReference type="EMBL" id="KAB7889602.1"/>
    </source>
</evidence>
<organism evidence="1 4">
    <name type="scientific">Poseidonibacter ostreae</name>
    <dbReference type="NCBI Taxonomy" id="2654171"/>
    <lineage>
        <taxon>Bacteria</taxon>
        <taxon>Pseudomonadati</taxon>
        <taxon>Campylobacterota</taxon>
        <taxon>Epsilonproteobacteria</taxon>
        <taxon>Campylobacterales</taxon>
        <taxon>Arcobacteraceae</taxon>
        <taxon>Poseidonibacter</taxon>
    </lineage>
</organism>
<reference evidence="3 4" key="1">
    <citation type="submission" date="2019-10" db="EMBL/GenBank/DDBJ databases">
        <title>Poseidonibacter ostreae sp. nov., isolated from the gut of the Ostrea denselamellosa.</title>
        <authorList>
            <person name="Choi A."/>
        </authorList>
    </citation>
    <scope>NUCLEOTIDE SEQUENCE [LARGE SCALE GENOMIC DNA]</scope>
    <source>
        <strain evidence="1 4">SJOD-M-33</strain>
        <strain evidence="2 3">SJOD-M-5</strain>
    </source>
</reference>
<evidence type="ECO:0000313" key="3">
    <source>
        <dbReference type="Proteomes" id="UP000461010"/>
    </source>
</evidence>
<proteinExistence type="predicted"/>
<gene>
    <name evidence="2" type="ORF">GBG18_10635</name>
    <name evidence="1" type="ORF">GBG19_13010</name>
</gene>
<comment type="caution">
    <text evidence="1">The sequence shown here is derived from an EMBL/GenBank/DDBJ whole genome shotgun (WGS) entry which is preliminary data.</text>
</comment>
<dbReference type="RefSeq" id="WP_152190944.1">
    <property type="nucleotide sequence ID" value="NZ_WFKI01000025.1"/>
</dbReference>
<dbReference type="EMBL" id="WFKK01000047">
    <property type="protein sequence ID" value="KAB7886077.1"/>
    <property type="molecule type" value="Genomic_DNA"/>
</dbReference>
<keyword evidence="3" id="KW-1185">Reference proteome</keyword>
<evidence type="ECO:0000313" key="1">
    <source>
        <dbReference type="EMBL" id="KAB7886077.1"/>
    </source>
</evidence>
<dbReference type="Proteomes" id="UP000461010">
    <property type="component" value="Unassembled WGS sequence"/>
</dbReference>
<dbReference type="EMBL" id="WFKJ01000033">
    <property type="protein sequence ID" value="KAB7889602.1"/>
    <property type="molecule type" value="Genomic_DNA"/>
</dbReference>
<protein>
    <submittedName>
        <fullName evidence="1">Uncharacterized protein</fullName>
    </submittedName>
</protein>
<dbReference type="Proteomes" id="UP000472839">
    <property type="component" value="Unassembled WGS sequence"/>
</dbReference>
<name>A0A6L4WPM0_9BACT</name>
<evidence type="ECO:0000313" key="4">
    <source>
        <dbReference type="Proteomes" id="UP000472839"/>
    </source>
</evidence>
<dbReference type="AlphaFoldDB" id="A0A6L4WPM0"/>
<sequence>MLNKSTIFYKAFSIDDLCFLVFKGIDNKVCETMMNSSEIKSSNLQIEDIKLGDIEIRNYLNGVEV</sequence>